<feature type="domain" description="Right handed beta helix" evidence="1">
    <location>
        <begin position="13"/>
        <end position="134"/>
    </location>
</feature>
<organism evidence="2 3">
    <name type="scientific">Bartonella schoenbuchensis (strain DSM 13525 / NCTC 13165 / R1)</name>
    <dbReference type="NCBI Taxonomy" id="687861"/>
    <lineage>
        <taxon>Bacteria</taxon>
        <taxon>Pseudomonadati</taxon>
        <taxon>Pseudomonadota</taxon>
        <taxon>Alphaproteobacteria</taxon>
        <taxon>Hyphomicrobiales</taxon>
        <taxon>Bartonellaceae</taxon>
        <taxon>Bartonella</taxon>
    </lineage>
</organism>
<protein>
    <recommendedName>
        <fullName evidence="1">Right handed beta helix domain-containing protein</fullName>
    </recommendedName>
</protein>
<dbReference type="STRING" id="687861.BscR1v2_012910"/>
<dbReference type="InterPro" id="IPR011050">
    <property type="entry name" value="Pectin_lyase_fold/virulence"/>
</dbReference>
<evidence type="ECO:0000313" key="3">
    <source>
        <dbReference type="Proteomes" id="UP000190811"/>
    </source>
</evidence>
<proteinExistence type="predicted"/>
<dbReference type="EMBL" id="CP019789">
    <property type="protein sequence ID" value="AQX31205.1"/>
    <property type="molecule type" value="Genomic_DNA"/>
</dbReference>
<dbReference type="AlphaFoldDB" id="A0A1S6XRM5"/>
<accession>A0A1S6XRM5</accession>
<dbReference type="RefSeq" id="WP_153301998.1">
    <property type="nucleotide sequence ID" value="NZ_CP019789.1"/>
</dbReference>
<gene>
    <name evidence="2" type="ORF">BscR1v2_012910</name>
</gene>
<dbReference type="InterPro" id="IPR039448">
    <property type="entry name" value="Beta_helix"/>
</dbReference>
<evidence type="ECO:0000259" key="1">
    <source>
        <dbReference type="Pfam" id="PF13229"/>
    </source>
</evidence>
<evidence type="ECO:0000313" key="2">
    <source>
        <dbReference type="EMBL" id="AQX31205.1"/>
    </source>
</evidence>
<dbReference type="Gene3D" id="2.160.20.10">
    <property type="entry name" value="Single-stranded right-handed beta-helix, Pectin lyase-like"/>
    <property type="match status" value="1"/>
</dbReference>
<dbReference type="Pfam" id="PF13229">
    <property type="entry name" value="Beta_helix"/>
    <property type="match status" value="1"/>
</dbReference>
<dbReference type="SUPFAM" id="SSF51126">
    <property type="entry name" value="Pectin lyase-like"/>
    <property type="match status" value="1"/>
</dbReference>
<dbReference type="Proteomes" id="UP000190811">
    <property type="component" value="Chromosome"/>
</dbReference>
<dbReference type="InterPro" id="IPR012334">
    <property type="entry name" value="Pectin_lyas_fold"/>
</dbReference>
<name>A0A1S6XRM5_BARSR</name>
<reference evidence="3" key="1">
    <citation type="journal article" date="2017" name="Genome Biol. Evol.">
        <title>Evolutionary Dynamics of Pathoadaptation Revealed by Three Independent Acquisitions of the VirB/D4 Type IV Secretion System in Bartonella.</title>
        <authorList>
            <person name="Harms A."/>
            <person name="Segers F.H."/>
            <person name="Quebatte M."/>
            <person name="Mistl C."/>
            <person name="Manfredi P."/>
            <person name="Korner J."/>
            <person name="Chomel B.B."/>
            <person name="Kosoy M."/>
            <person name="Maruyama S."/>
            <person name="Engel P."/>
            <person name="Dehio C."/>
        </authorList>
    </citation>
    <scope>NUCLEOTIDE SEQUENCE [LARGE SCALE GENOMIC DNA]</scope>
    <source>
        <strain evidence="3">R1</strain>
    </source>
</reference>
<sequence>MGIAMSSGWLTVKDGTKIEFMGDYGVYMGSGVKSASLTGTVIRGNGKGKGTGVYAKGGTNLTMTLDKVEIKGVEMGVYMEKEGKSLTISGSSTISFMGDYGVYMGNGVTSAELNDVTITGKNKGMGIHAMGGRT</sequence>